<dbReference type="Pfam" id="PF03033">
    <property type="entry name" value="Glyco_transf_28"/>
    <property type="match status" value="1"/>
</dbReference>
<dbReference type="SUPFAM" id="SSF53756">
    <property type="entry name" value="UDP-Glycosyltransferase/glycogen phosphorylase"/>
    <property type="match status" value="1"/>
</dbReference>
<dbReference type="GO" id="GO:0005975">
    <property type="term" value="P:carbohydrate metabolic process"/>
    <property type="evidence" value="ECO:0007669"/>
    <property type="project" value="InterPro"/>
</dbReference>
<evidence type="ECO:0000256" key="1">
    <source>
        <dbReference type="ARBA" id="ARBA00022679"/>
    </source>
</evidence>
<keyword evidence="1" id="KW-0808">Transferase</keyword>
<dbReference type="AlphaFoldDB" id="A0A8H3J418"/>
<dbReference type="InterPro" id="IPR002213">
    <property type="entry name" value="UDP_glucos_trans"/>
</dbReference>
<evidence type="ECO:0000313" key="4">
    <source>
        <dbReference type="EMBL" id="CAF9940356.1"/>
    </source>
</evidence>
<dbReference type="FunFam" id="3.40.50.2000:FF:000009">
    <property type="entry name" value="Sterol 3-beta-glucosyltransferase UGT80A2"/>
    <property type="match status" value="1"/>
</dbReference>
<dbReference type="InterPro" id="IPR010610">
    <property type="entry name" value="EryCIII-like_C"/>
</dbReference>
<dbReference type="PANTHER" id="PTHR48050:SF27">
    <property type="entry name" value="GLUCOSYLTRANSFERASE, PUTATIVE (AFU_ORTHOLOGUE AFUA_7G04880)-RELATED"/>
    <property type="match status" value="1"/>
</dbReference>
<dbReference type="Gene3D" id="3.40.50.2000">
    <property type="entry name" value="Glycogen Phosphorylase B"/>
    <property type="match status" value="2"/>
</dbReference>
<dbReference type="InterPro" id="IPR004276">
    <property type="entry name" value="GlycoTrans_28_N"/>
</dbReference>
<evidence type="ECO:0000259" key="3">
    <source>
        <dbReference type="Pfam" id="PF06722"/>
    </source>
</evidence>
<protein>
    <recommendedName>
        <fullName evidence="6">Glycosyltransferase family 28 N-terminal domain-containing protein</fullName>
    </recommendedName>
</protein>
<dbReference type="Proteomes" id="UP000664521">
    <property type="component" value="Unassembled WGS sequence"/>
</dbReference>
<dbReference type="Pfam" id="PF06722">
    <property type="entry name" value="EryCIII-like_C"/>
    <property type="match status" value="1"/>
</dbReference>
<dbReference type="OrthoDB" id="5835829at2759"/>
<dbReference type="PANTHER" id="PTHR48050">
    <property type="entry name" value="STEROL 3-BETA-GLUCOSYLTRANSFERASE"/>
    <property type="match status" value="1"/>
</dbReference>
<evidence type="ECO:0008006" key="6">
    <source>
        <dbReference type="Google" id="ProtNLM"/>
    </source>
</evidence>
<comment type="caution">
    <text evidence="4">The sequence shown here is derived from an EMBL/GenBank/DDBJ whole genome shotgun (WGS) entry which is preliminary data.</text>
</comment>
<feature type="domain" description="Glycosyltransferase family 28 N-terminal" evidence="2">
    <location>
        <begin position="26"/>
        <end position="174"/>
    </location>
</feature>
<accession>A0A8H3J418</accession>
<evidence type="ECO:0000313" key="5">
    <source>
        <dbReference type="Proteomes" id="UP000664521"/>
    </source>
</evidence>
<dbReference type="InterPro" id="IPR050426">
    <property type="entry name" value="Glycosyltransferase_28"/>
</dbReference>
<feature type="domain" description="Erythromycin biosynthesis protein CIII-like C-terminal" evidence="3">
    <location>
        <begin position="336"/>
        <end position="435"/>
    </location>
</feature>
<sequence>MDLLPDDQPLAYSEQPDVLWQTHLNVVVHVVGSRGDVQPFVALGTELQRFGHRVRLATHDVFADFVRDSGLEFFPIGGDPAELMAYMVKSPGLIPSMDSFQQGDIGKKRAMITEMLDGCWKACIEPDPLTQAPFVANAIIANPPSFAHIHCAEALAVPVHLMFTMPWSATREFPHPLANIQHLVEEPGVANYWSYRVVEWMTWQGLGGIINRFRRKLDLEPVPRSDGPVLVDSLKVPFTYCWSPGLVSKPRDWHPHIDICGFFFRDAPQYTPPPDIKQFLEEGPPPIYIGFGSIVIEDPAALTKIILDSVAACRVRAIVSRGWSKLGAPTYDTKNLLFIDDCPHEWLFQHVAAVIHHGGAGTTACGLLNARPTAIVPFFGDQPFWGDMVAVAGAGPKPIRSKDINSQNLREAITFCLSPEVAEAAAKLAQSMHADSGVKSAMASFHRHLQSEHLSCDLAPEHSAVWVYTKSKRTFKLSSICAEVLIDHQRIDRKHLKLLAVHPIHIESRRIEPVTGGLSALLETFSGMIGSAAGIFLDPYKEYQRIANSKTPDGKSSENPAVAMPLASLKSIGRFNSSLFKGTMVDIPLAVTIGFLANTQNVWRRTAGPCAHCECSKRYPGGRYAEYKSDTELGGWGTRGPLWRVREPYWEDQGAAELGWAWENEVFGGAVRDDNLEDFDRPIIGWVNEWPDRPTLQKEAGRNGPEWPYVTAGLMPRLEENVGLEGRYFISMHYIHAVQQQSNWELFWDQRDKIKRNFDMELNIRIPKGIGFLGEWGEGKWVNMKKEEIRYRQPLPRAICNAEHSEPAILERKGFVGI</sequence>
<proteinExistence type="predicted"/>
<name>A0A8H3J418_9LECA</name>
<dbReference type="CDD" id="cd03784">
    <property type="entry name" value="GT1_Gtf-like"/>
    <property type="match status" value="1"/>
</dbReference>
<organism evidence="4 5">
    <name type="scientific">Heterodermia speciosa</name>
    <dbReference type="NCBI Taxonomy" id="116794"/>
    <lineage>
        <taxon>Eukaryota</taxon>
        <taxon>Fungi</taxon>
        <taxon>Dikarya</taxon>
        <taxon>Ascomycota</taxon>
        <taxon>Pezizomycotina</taxon>
        <taxon>Lecanoromycetes</taxon>
        <taxon>OSLEUM clade</taxon>
        <taxon>Lecanoromycetidae</taxon>
        <taxon>Caliciales</taxon>
        <taxon>Physciaceae</taxon>
        <taxon>Heterodermia</taxon>
    </lineage>
</organism>
<dbReference type="EMBL" id="CAJPDS010000152">
    <property type="protein sequence ID" value="CAF9940356.1"/>
    <property type="molecule type" value="Genomic_DNA"/>
</dbReference>
<dbReference type="FunFam" id="3.40.50.2000:FF:000100">
    <property type="entry name" value="Glycosyltransferase family 1 protein"/>
    <property type="match status" value="1"/>
</dbReference>
<gene>
    <name evidence="4" type="ORF">HETSPECPRED_002391</name>
</gene>
<keyword evidence="5" id="KW-1185">Reference proteome</keyword>
<reference evidence="4" key="1">
    <citation type="submission" date="2021-03" db="EMBL/GenBank/DDBJ databases">
        <authorList>
            <person name="Tagirdzhanova G."/>
        </authorList>
    </citation>
    <scope>NUCLEOTIDE SEQUENCE</scope>
</reference>
<evidence type="ECO:0000259" key="2">
    <source>
        <dbReference type="Pfam" id="PF03033"/>
    </source>
</evidence>
<dbReference type="GO" id="GO:0016906">
    <property type="term" value="F:sterol 3-beta-glucosyltransferase activity"/>
    <property type="evidence" value="ECO:0007669"/>
    <property type="project" value="UniProtKB-ARBA"/>
</dbReference>